<sequence length="92" mass="10510">MTWVLGLLSETIANRAALESQRITALVNFSRWHWTELCESQQFHHQTQYLVQQGRRKKKISEKNSGTGVMAIRQDGSIGKDSEPLWVGVKNV</sequence>
<gene>
    <name evidence="1" type="ORF">CDAR_587491</name>
</gene>
<accession>A0AAV4SI66</accession>
<evidence type="ECO:0000313" key="1">
    <source>
        <dbReference type="EMBL" id="GIY33795.1"/>
    </source>
</evidence>
<comment type="caution">
    <text evidence="1">The sequence shown here is derived from an EMBL/GenBank/DDBJ whole genome shotgun (WGS) entry which is preliminary data.</text>
</comment>
<keyword evidence="2" id="KW-1185">Reference proteome</keyword>
<name>A0AAV4SI66_9ARAC</name>
<reference evidence="1 2" key="1">
    <citation type="submission" date="2021-06" db="EMBL/GenBank/DDBJ databases">
        <title>Caerostris darwini draft genome.</title>
        <authorList>
            <person name="Kono N."/>
            <person name="Arakawa K."/>
        </authorList>
    </citation>
    <scope>NUCLEOTIDE SEQUENCE [LARGE SCALE GENOMIC DNA]</scope>
</reference>
<protein>
    <submittedName>
        <fullName evidence="1">Uncharacterized protein</fullName>
    </submittedName>
</protein>
<organism evidence="1 2">
    <name type="scientific">Caerostris darwini</name>
    <dbReference type="NCBI Taxonomy" id="1538125"/>
    <lineage>
        <taxon>Eukaryota</taxon>
        <taxon>Metazoa</taxon>
        <taxon>Ecdysozoa</taxon>
        <taxon>Arthropoda</taxon>
        <taxon>Chelicerata</taxon>
        <taxon>Arachnida</taxon>
        <taxon>Araneae</taxon>
        <taxon>Araneomorphae</taxon>
        <taxon>Entelegynae</taxon>
        <taxon>Araneoidea</taxon>
        <taxon>Araneidae</taxon>
        <taxon>Caerostris</taxon>
    </lineage>
</organism>
<evidence type="ECO:0000313" key="2">
    <source>
        <dbReference type="Proteomes" id="UP001054837"/>
    </source>
</evidence>
<dbReference type="AlphaFoldDB" id="A0AAV4SI66"/>
<dbReference type="Proteomes" id="UP001054837">
    <property type="component" value="Unassembled WGS sequence"/>
</dbReference>
<dbReference type="EMBL" id="BPLQ01007986">
    <property type="protein sequence ID" value="GIY33795.1"/>
    <property type="molecule type" value="Genomic_DNA"/>
</dbReference>
<proteinExistence type="predicted"/>